<feature type="disulfide bond" evidence="6">
    <location>
        <begin position="46"/>
        <end position="134"/>
    </location>
</feature>
<evidence type="ECO:0000256" key="5">
    <source>
        <dbReference type="PIRSR" id="PIRSR601211-2"/>
    </source>
</evidence>
<accession>A0A8C5RR54</accession>
<dbReference type="GO" id="GO:0005576">
    <property type="term" value="C:extracellular region"/>
    <property type="evidence" value="ECO:0007669"/>
    <property type="project" value="UniProtKB-SubCell"/>
</dbReference>
<evidence type="ECO:0000256" key="3">
    <source>
        <dbReference type="ARBA" id="ARBA00023157"/>
    </source>
</evidence>
<dbReference type="FunFam" id="1.20.90.10:FF:000001">
    <property type="entry name" value="Basic phospholipase A2 homolog"/>
    <property type="match status" value="1"/>
</dbReference>
<evidence type="ECO:0000313" key="10">
    <source>
        <dbReference type="Ensembl" id="ENSLLTP00000006161.1"/>
    </source>
</evidence>
<protein>
    <submittedName>
        <fullName evidence="10">Phospholipase A2 group IIE</fullName>
    </submittedName>
</protein>
<dbReference type="Gene3D" id="1.20.90.10">
    <property type="entry name" value="Phospholipase A2 domain"/>
    <property type="match status" value="1"/>
</dbReference>
<dbReference type="PRINTS" id="PR00389">
    <property type="entry name" value="PHPHLIPASEA2"/>
</dbReference>
<dbReference type="Pfam" id="PF00068">
    <property type="entry name" value="Phospholip_A2_1"/>
    <property type="match status" value="1"/>
</dbReference>
<evidence type="ECO:0000256" key="8">
    <source>
        <dbReference type="RuleBase" id="RU361236"/>
    </source>
</evidence>
<evidence type="ECO:0000256" key="4">
    <source>
        <dbReference type="PIRSR" id="PIRSR601211-1"/>
    </source>
</evidence>
<feature type="active site" evidence="4">
    <location>
        <position position="110"/>
    </location>
</feature>
<keyword evidence="11" id="KW-1185">Reference proteome</keyword>
<evidence type="ECO:0000256" key="7">
    <source>
        <dbReference type="RuleBase" id="RU003654"/>
    </source>
</evidence>
<dbReference type="CDD" id="cd00125">
    <property type="entry name" value="PLA2c"/>
    <property type="match status" value="1"/>
</dbReference>
<keyword evidence="5" id="KW-0479">Metal-binding</keyword>
<evidence type="ECO:0000259" key="9">
    <source>
        <dbReference type="SMART" id="SM00085"/>
    </source>
</evidence>
<feature type="binding site" evidence="5">
    <location>
        <position position="49"/>
    </location>
    <ligand>
        <name>Ca(2+)</name>
        <dbReference type="ChEBI" id="CHEBI:29108"/>
    </ligand>
</feature>
<dbReference type="GO" id="GO:0005509">
    <property type="term" value="F:calcium ion binding"/>
    <property type="evidence" value="ECO:0007669"/>
    <property type="project" value="Ensembl"/>
</dbReference>
<dbReference type="PANTHER" id="PTHR11716:SF101">
    <property type="entry name" value="BASIC PHOSPHOLIPASE A2 PA-11-LIKE"/>
    <property type="match status" value="1"/>
</dbReference>
<feature type="binding site" evidence="5">
    <location>
        <position position="47"/>
    </location>
    <ligand>
        <name>Ca(2+)</name>
        <dbReference type="ChEBI" id="CHEBI:29108"/>
    </ligand>
</feature>
<feature type="domain" description="Phospholipase A2-like central" evidence="9">
    <location>
        <begin position="21"/>
        <end position="135"/>
    </location>
</feature>
<feature type="disulfide bond" evidence="6">
    <location>
        <begin position="70"/>
        <end position="109"/>
    </location>
</feature>
<reference evidence="10" key="2">
    <citation type="submission" date="2025-09" db="UniProtKB">
        <authorList>
            <consortium name="Ensembl"/>
        </authorList>
    </citation>
    <scope>IDENTIFICATION</scope>
</reference>
<feature type="disulfide bond" evidence="6">
    <location>
        <begin position="48"/>
        <end position="64"/>
    </location>
</feature>
<feature type="binding site" evidence="5">
    <location>
        <position position="68"/>
    </location>
    <ligand>
        <name>Ca(2+)</name>
        <dbReference type="ChEBI" id="CHEBI:29108"/>
    </ligand>
</feature>
<feature type="binding site" evidence="5">
    <location>
        <position position="51"/>
    </location>
    <ligand>
        <name>Ca(2+)</name>
        <dbReference type="ChEBI" id="CHEBI:29108"/>
    </ligand>
</feature>
<name>A0A8C5RR54_LATLA</name>
<dbReference type="Proteomes" id="UP000694406">
    <property type="component" value="Unplaced"/>
</dbReference>
<dbReference type="GO" id="GO:0005543">
    <property type="term" value="F:phospholipid binding"/>
    <property type="evidence" value="ECO:0007669"/>
    <property type="project" value="TreeGrafter"/>
</dbReference>
<dbReference type="GO" id="GO:0016042">
    <property type="term" value="P:lipid catabolic process"/>
    <property type="evidence" value="ECO:0007669"/>
    <property type="project" value="InterPro"/>
</dbReference>
<dbReference type="SMART" id="SM00085">
    <property type="entry name" value="PA2c"/>
    <property type="match status" value="1"/>
</dbReference>
<comment type="cofactor">
    <cofactor evidence="5">
        <name>Ca(2+)</name>
        <dbReference type="ChEBI" id="CHEBI:29108"/>
    </cofactor>
    <text evidence="5">Binds 1 Ca(2+) ion per subunit.</text>
</comment>
<dbReference type="GO" id="GO:0050482">
    <property type="term" value="P:arachidonate secretion"/>
    <property type="evidence" value="ECO:0007669"/>
    <property type="project" value="InterPro"/>
</dbReference>
<gene>
    <name evidence="10" type="primary">PLA2G2E</name>
</gene>
<evidence type="ECO:0000313" key="11">
    <source>
        <dbReference type="Proteomes" id="UP000694406"/>
    </source>
</evidence>
<comment type="subcellular location">
    <subcellularLocation>
        <location evidence="1 8">Secreted</location>
    </subcellularLocation>
</comment>
<comment type="similarity">
    <text evidence="7">Belongs to the phospholipase A2 family.</text>
</comment>
<dbReference type="InterPro" id="IPR001211">
    <property type="entry name" value="PLA2"/>
</dbReference>
<proteinExistence type="inferred from homology"/>
<feature type="active site" evidence="4">
    <location>
        <position position="67"/>
    </location>
</feature>
<feature type="disulfide bond" evidence="6">
    <location>
        <begin position="63"/>
        <end position="116"/>
    </location>
</feature>
<dbReference type="GO" id="GO:0047498">
    <property type="term" value="F:calcium-dependent phospholipase A2 activity"/>
    <property type="evidence" value="ECO:0007669"/>
    <property type="project" value="Ensembl"/>
</dbReference>
<dbReference type="GO" id="GO:0006644">
    <property type="term" value="P:phospholipid metabolic process"/>
    <property type="evidence" value="ECO:0007669"/>
    <property type="project" value="InterPro"/>
</dbReference>
<feature type="disulfide bond" evidence="6">
    <location>
        <begin position="69"/>
        <end position="141"/>
    </location>
</feature>
<dbReference type="InterPro" id="IPR016090">
    <property type="entry name" value="PLA2-like_dom"/>
</dbReference>
<keyword evidence="5" id="KW-0106">Calcium</keyword>
<dbReference type="Ensembl" id="ENSLLTT00000006405.1">
    <property type="protein sequence ID" value="ENSLLTP00000006161.1"/>
    <property type="gene ID" value="ENSLLTG00000004718.1"/>
</dbReference>
<feature type="disulfide bond" evidence="6">
    <location>
        <begin position="79"/>
        <end position="102"/>
    </location>
</feature>
<organism evidence="10 11">
    <name type="scientific">Laticauda laticaudata</name>
    <name type="common">Blue-ringed sea krait</name>
    <name type="synonym">Blue-lipped sea krait</name>
    <dbReference type="NCBI Taxonomy" id="8630"/>
    <lineage>
        <taxon>Eukaryota</taxon>
        <taxon>Metazoa</taxon>
        <taxon>Chordata</taxon>
        <taxon>Craniata</taxon>
        <taxon>Vertebrata</taxon>
        <taxon>Euteleostomi</taxon>
        <taxon>Lepidosauria</taxon>
        <taxon>Squamata</taxon>
        <taxon>Bifurcata</taxon>
        <taxon>Unidentata</taxon>
        <taxon>Episquamata</taxon>
        <taxon>Toxicofera</taxon>
        <taxon>Serpentes</taxon>
        <taxon>Colubroidea</taxon>
        <taxon>Elapidae</taxon>
        <taxon>Laticaudinae</taxon>
        <taxon>Laticauda</taxon>
    </lineage>
</organism>
<feature type="disulfide bond" evidence="6">
    <location>
        <begin position="97"/>
        <end position="107"/>
    </location>
</feature>
<evidence type="ECO:0000256" key="6">
    <source>
        <dbReference type="PIRSR" id="PIRSR601211-3"/>
    </source>
</evidence>
<dbReference type="GeneTree" id="ENSGT00940000161504"/>
<sequence>GQNQCGPLCLRLFRLSPAGGSLIEFGRMIKEETGKTAFPSYTTYGCYCGLGGKGWPRDATDRCCQAHDCCYQALSLRHCKPKVEKYFYSAGKDTVTCGETECRRQTCECDKAAALCFRRSMFQDRYICYPNHLCQGPTPPCQDSYSLRKGG</sequence>
<reference evidence="10" key="1">
    <citation type="submission" date="2025-08" db="UniProtKB">
        <authorList>
            <consortium name="Ensembl"/>
        </authorList>
    </citation>
    <scope>IDENTIFICATION</scope>
</reference>
<keyword evidence="3 6" id="KW-1015">Disulfide bond</keyword>
<dbReference type="PROSITE" id="PS00118">
    <property type="entry name" value="PA2_HIS"/>
    <property type="match status" value="1"/>
</dbReference>
<dbReference type="AlphaFoldDB" id="A0A8C5RR54"/>
<dbReference type="InterPro" id="IPR036444">
    <property type="entry name" value="PLipase_A2_dom_sf"/>
</dbReference>
<keyword evidence="2 8" id="KW-0964">Secreted</keyword>
<evidence type="ECO:0000256" key="2">
    <source>
        <dbReference type="ARBA" id="ARBA00022525"/>
    </source>
</evidence>
<dbReference type="InterPro" id="IPR033113">
    <property type="entry name" value="PLA2_histidine"/>
</dbReference>
<dbReference type="PANTHER" id="PTHR11716">
    <property type="entry name" value="PHOSPHOLIPASE A2 FAMILY MEMBER"/>
    <property type="match status" value="1"/>
</dbReference>
<evidence type="ECO:0000256" key="1">
    <source>
        <dbReference type="ARBA" id="ARBA00004613"/>
    </source>
</evidence>
<dbReference type="SUPFAM" id="SSF48619">
    <property type="entry name" value="Phospholipase A2, PLA2"/>
    <property type="match status" value="1"/>
</dbReference>